<keyword evidence="1" id="KW-0805">Transcription regulation</keyword>
<dbReference type="Pfam" id="PF00440">
    <property type="entry name" value="TetR_N"/>
    <property type="match status" value="1"/>
</dbReference>
<evidence type="ECO:0000313" key="6">
    <source>
        <dbReference type="EMBL" id="GHB38584.1"/>
    </source>
</evidence>
<dbReference type="Gene3D" id="1.10.357.10">
    <property type="entry name" value="Tetracycline Repressor, domain 2"/>
    <property type="match status" value="1"/>
</dbReference>
<accession>A0ABQ3EGQ6</accession>
<feature type="DNA-binding region" description="H-T-H motif" evidence="4">
    <location>
        <begin position="23"/>
        <end position="42"/>
    </location>
</feature>
<reference evidence="7" key="1">
    <citation type="journal article" date="2019" name="Int. J. Syst. Evol. Microbiol.">
        <title>The Global Catalogue of Microorganisms (GCM) 10K type strain sequencing project: providing services to taxonomists for standard genome sequencing and annotation.</title>
        <authorList>
            <consortium name="The Broad Institute Genomics Platform"/>
            <consortium name="The Broad Institute Genome Sequencing Center for Infectious Disease"/>
            <person name="Wu L."/>
            <person name="Ma J."/>
        </authorList>
    </citation>
    <scope>NUCLEOTIDE SEQUENCE [LARGE SCALE GENOMIC DNA]</scope>
    <source>
        <strain evidence="7">KCTC 12861</strain>
    </source>
</reference>
<comment type="caution">
    <text evidence="6">The sequence shown here is derived from an EMBL/GenBank/DDBJ whole genome shotgun (WGS) entry which is preliminary data.</text>
</comment>
<feature type="domain" description="HTH tetR-type" evidence="5">
    <location>
        <begin position="1"/>
        <end position="60"/>
    </location>
</feature>
<protein>
    <recommendedName>
        <fullName evidence="5">HTH tetR-type domain-containing protein</fullName>
    </recommendedName>
</protein>
<keyword evidence="2 4" id="KW-0238">DNA-binding</keyword>
<organism evidence="6 7">
    <name type="scientific">Pseudovibrio japonicus</name>
    <dbReference type="NCBI Taxonomy" id="366534"/>
    <lineage>
        <taxon>Bacteria</taxon>
        <taxon>Pseudomonadati</taxon>
        <taxon>Pseudomonadota</taxon>
        <taxon>Alphaproteobacteria</taxon>
        <taxon>Hyphomicrobiales</taxon>
        <taxon>Stappiaceae</taxon>
        <taxon>Pseudovibrio</taxon>
    </lineage>
</organism>
<gene>
    <name evidence="6" type="ORF">GCM10007094_30060</name>
</gene>
<dbReference type="Proteomes" id="UP000637980">
    <property type="component" value="Unassembled WGS sequence"/>
</dbReference>
<dbReference type="PANTHER" id="PTHR47506:SF1">
    <property type="entry name" value="HTH-TYPE TRANSCRIPTIONAL REGULATOR YJDC"/>
    <property type="match status" value="1"/>
</dbReference>
<keyword evidence="3" id="KW-0804">Transcription</keyword>
<evidence type="ECO:0000259" key="5">
    <source>
        <dbReference type="PROSITE" id="PS50977"/>
    </source>
</evidence>
<evidence type="ECO:0000256" key="1">
    <source>
        <dbReference type="ARBA" id="ARBA00023015"/>
    </source>
</evidence>
<evidence type="ECO:0000313" key="7">
    <source>
        <dbReference type="Proteomes" id="UP000637980"/>
    </source>
</evidence>
<evidence type="ECO:0000256" key="2">
    <source>
        <dbReference type="ARBA" id="ARBA00023125"/>
    </source>
</evidence>
<dbReference type="RefSeq" id="WP_189437616.1">
    <property type="nucleotide sequence ID" value="NZ_BMXE01000005.1"/>
</dbReference>
<evidence type="ECO:0000256" key="4">
    <source>
        <dbReference type="PROSITE-ProRule" id="PRU00335"/>
    </source>
</evidence>
<evidence type="ECO:0000256" key="3">
    <source>
        <dbReference type="ARBA" id="ARBA00023163"/>
    </source>
</evidence>
<name>A0ABQ3EGQ6_9HYPH</name>
<dbReference type="InterPro" id="IPR009057">
    <property type="entry name" value="Homeodomain-like_sf"/>
</dbReference>
<dbReference type="InterPro" id="IPR001647">
    <property type="entry name" value="HTH_TetR"/>
</dbReference>
<dbReference type="SUPFAM" id="SSF46689">
    <property type="entry name" value="Homeodomain-like"/>
    <property type="match status" value="1"/>
</dbReference>
<proteinExistence type="predicted"/>
<dbReference type="PANTHER" id="PTHR47506">
    <property type="entry name" value="TRANSCRIPTIONAL REGULATORY PROTEIN"/>
    <property type="match status" value="1"/>
</dbReference>
<sequence length="201" mass="22357">MKINFDKKKALTVFAQYGFRKTSVGDIASAVGLSRQSLYKKFRNKEELFQTIIAEYSEEVALQALEILSEKTNDPKSRILYALDIIIGQHVELIRNSGHGAELVQMGEQVISAVGKGLIPQVMLKIADVIMEAHRERTKEQADDDAFILYTLAKGLSLTVANYAEYHAGITRAADRLLDEHRLPTSTTLSDIAPTAPHEDL</sequence>
<keyword evidence="7" id="KW-1185">Reference proteome</keyword>
<dbReference type="PROSITE" id="PS50977">
    <property type="entry name" value="HTH_TETR_2"/>
    <property type="match status" value="1"/>
</dbReference>
<dbReference type="EMBL" id="BMXE01000005">
    <property type="protein sequence ID" value="GHB38584.1"/>
    <property type="molecule type" value="Genomic_DNA"/>
</dbReference>